<evidence type="ECO:0000259" key="5">
    <source>
        <dbReference type="PROSITE" id="PS50931"/>
    </source>
</evidence>
<evidence type="ECO:0000256" key="1">
    <source>
        <dbReference type="ARBA" id="ARBA00009437"/>
    </source>
</evidence>
<sequence>MKKRKMIVMLEWDDLRLVLAVARARSVTQAARQTRLHHSTLFRRLADIEMRLGNKLFERNQGDYQPTNAGQVAIETAEKLEGELSVLSRKLAGTDIRPSGTVRLTTTDTLLHAILAPDIAAFGAAFPEITVQVVTDNRFYDLNRHDADIAIRPANAPDGSLVGRRIGVIASVICGSDIFDDHENAPWITCDESLAHIAAARWRDKNFADSRVALRSNSLLNVARLVDSGAGVAVLPYFLARAFANIQVLGKPINGLDNDLWVLIHHDLLALPRIRAFNEFMFARLKAKSALFAGVA</sequence>
<dbReference type="Pfam" id="PF00126">
    <property type="entry name" value="HTH_1"/>
    <property type="match status" value="1"/>
</dbReference>
<keyword evidence="7" id="KW-1185">Reference proteome</keyword>
<keyword evidence="4" id="KW-0804">Transcription</keyword>
<dbReference type="GO" id="GO:0003700">
    <property type="term" value="F:DNA-binding transcription factor activity"/>
    <property type="evidence" value="ECO:0007669"/>
    <property type="project" value="InterPro"/>
</dbReference>
<evidence type="ECO:0000256" key="4">
    <source>
        <dbReference type="ARBA" id="ARBA00023163"/>
    </source>
</evidence>
<dbReference type="GO" id="GO:0043565">
    <property type="term" value="F:sequence-specific DNA binding"/>
    <property type="evidence" value="ECO:0007669"/>
    <property type="project" value="TreeGrafter"/>
</dbReference>
<feature type="domain" description="HTH lysR-type" evidence="5">
    <location>
        <begin position="10"/>
        <end position="67"/>
    </location>
</feature>
<comment type="caution">
    <text evidence="6">The sequence shown here is derived from an EMBL/GenBank/DDBJ whole genome shotgun (WGS) entry which is preliminary data.</text>
</comment>
<keyword evidence="3" id="KW-0238">DNA-binding</keyword>
<dbReference type="Proteomes" id="UP000252419">
    <property type="component" value="Unassembled WGS sequence"/>
</dbReference>
<keyword evidence="2" id="KW-0805">Transcription regulation</keyword>
<name>A0A367U906_9PROT</name>
<dbReference type="InterPro" id="IPR000847">
    <property type="entry name" value="LysR_HTH_N"/>
</dbReference>
<dbReference type="SUPFAM" id="SSF53850">
    <property type="entry name" value="Periplasmic binding protein-like II"/>
    <property type="match status" value="1"/>
</dbReference>
<dbReference type="Pfam" id="PF03466">
    <property type="entry name" value="LysR_substrate"/>
    <property type="match status" value="1"/>
</dbReference>
<accession>A0A367U906</accession>
<dbReference type="AlphaFoldDB" id="A0A367U906"/>
<evidence type="ECO:0000256" key="2">
    <source>
        <dbReference type="ARBA" id="ARBA00023015"/>
    </source>
</evidence>
<dbReference type="PROSITE" id="PS50931">
    <property type="entry name" value="HTH_LYSR"/>
    <property type="match status" value="1"/>
</dbReference>
<protein>
    <recommendedName>
        <fullName evidence="5">HTH lysR-type domain-containing protein</fullName>
    </recommendedName>
</protein>
<evidence type="ECO:0000313" key="7">
    <source>
        <dbReference type="Proteomes" id="UP000252419"/>
    </source>
</evidence>
<dbReference type="RefSeq" id="WP_114122960.1">
    <property type="nucleotide sequence ID" value="NZ_JPWA01000024.1"/>
</dbReference>
<dbReference type="PANTHER" id="PTHR30537:SF3">
    <property type="entry name" value="TRANSCRIPTIONAL REGULATORY PROTEIN"/>
    <property type="match status" value="1"/>
</dbReference>
<evidence type="ECO:0000256" key="3">
    <source>
        <dbReference type="ARBA" id="ARBA00023125"/>
    </source>
</evidence>
<dbReference type="GO" id="GO:0006351">
    <property type="term" value="P:DNA-templated transcription"/>
    <property type="evidence" value="ECO:0007669"/>
    <property type="project" value="TreeGrafter"/>
</dbReference>
<dbReference type="Gene3D" id="1.10.10.10">
    <property type="entry name" value="Winged helix-like DNA-binding domain superfamily/Winged helix DNA-binding domain"/>
    <property type="match status" value="1"/>
</dbReference>
<gene>
    <name evidence="6" type="ORF">TH5_17980</name>
</gene>
<reference evidence="6 7" key="1">
    <citation type="submission" date="2014-07" db="EMBL/GenBank/DDBJ databases">
        <title>Draft genome sequence of Thalassospira xianhensis P-4 (MCCC 1A02616).</title>
        <authorList>
            <person name="Lai Q."/>
            <person name="Shao Z."/>
        </authorList>
    </citation>
    <scope>NUCLEOTIDE SEQUENCE [LARGE SCALE GENOMIC DNA]</scope>
    <source>
        <strain evidence="6 7">MCCC 1A02616</strain>
    </source>
</reference>
<dbReference type="InterPro" id="IPR058163">
    <property type="entry name" value="LysR-type_TF_proteobact-type"/>
</dbReference>
<dbReference type="InterPro" id="IPR036390">
    <property type="entry name" value="WH_DNA-bd_sf"/>
</dbReference>
<dbReference type="InterPro" id="IPR036388">
    <property type="entry name" value="WH-like_DNA-bd_sf"/>
</dbReference>
<dbReference type="Gene3D" id="3.40.190.290">
    <property type="match status" value="1"/>
</dbReference>
<dbReference type="SUPFAM" id="SSF46785">
    <property type="entry name" value="Winged helix' DNA-binding domain"/>
    <property type="match status" value="1"/>
</dbReference>
<dbReference type="PANTHER" id="PTHR30537">
    <property type="entry name" value="HTH-TYPE TRANSCRIPTIONAL REGULATOR"/>
    <property type="match status" value="1"/>
</dbReference>
<evidence type="ECO:0000313" key="6">
    <source>
        <dbReference type="EMBL" id="RCK04796.1"/>
    </source>
</evidence>
<proteinExistence type="inferred from homology"/>
<dbReference type="EMBL" id="JPWA01000024">
    <property type="protein sequence ID" value="RCK04796.1"/>
    <property type="molecule type" value="Genomic_DNA"/>
</dbReference>
<comment type="similarity">
    <text evidence="1">Belongs to the LysR transcriptional regulatory family.</text>
</comment>
<dbReference type="InterPro" id="IPR005119">
    <property type="entry name" value="LysR_subst-bd"/>
</dbReference>
<organism evidence="6 7">
    <name type="scientific">Thalassospira xianhensis MCCC 1A02616</name>
    <dbReference type="NCBI Taxonomy" id="1177929"/>
    <lineage>
        <taxon>Bacteria</taxon>
        <taxon>Pseudomonadati</taxon>
        <taxon>Pseudomonadota</taxon>
        <taxon>Alphaproteobacteria</taxon>
        <taxon>Rhodospirillales</taxon>
        <taxon>Thalassospiraceae</taxon>
        <taxon>Thalassospira</taxon>
    </lineage>
</organism>